<dbReference type="OrthoDB" id="5298576at2"/>
<dbReference type="InterPro" id="IPR018968">
    <property type="entry name" value="Phasin"/>
</dbReference>
<dbReference type="RefSeq" id="WP_091996819.1">
    <property type="nucleotide sequence ID" value="NZ_FMYQ01000008.1"/>
</dbReference>
<feature type="domain" description="Phasin" evidence="1">
    <location>
        <begin position="7"/>
        <end position="106"/>
    </location>
</feature>
<evidence type="ECO:0000259" key="1">
    <source>
        <dbReference type="Pfam" id="PF09361"/>
    </source>
</evidence>
<evidence type="ECO:0000313" key="2">
    <source>
        <dbReference type="EMBL" id="SDC59387.1"/>
    </source>
</evidence>
<dbReference type="Proteomes" id="UP000198908">
    <property type="component" value="Unassembled WGS sequence"/>
</dbReference>
<gene>
    <name evidence="2" type="ORF">SAMN05421548_108103</name>
</gene>
<name>A0A1G6MW05_9BURK</name>
<dbReference type="InterPro" id="IPR010127">
    <property type="entry name" value="Phasin_subfam-1"/>
</dbReference>
<sequence length="187" mass="19165">MNLPTPEQFAATQKAGLETLFGLTSKAFEGAIKLAELNIETARSAFAESQEHAQRALSAKDPQGFFAVQAGAAQPTAEKALAYGRSVYGIVSAAQAEFATAAQSQYESQQRAIESFVDNAAKNAPAGSEAAVAAIKSALNAASSAYSSVNKATKQAVEFAESNFDAAGKAATKAVAQASARAVKQAA</sequence>
<dbReference type="EMBL" id="FMYQ01000008">
    <property type="protein sequence ID" value="SDC59387.1"/>
    <property type="molecule type" value="Genomic_DNA"/>
</dbReference>
<protein>
    <submittedName>
        <fullName evidence="2">Phasin family protein</fullName>
    </submittedName>
</protein>
<dbReference type="AlphaFoldDB" id="A0A1G6MW05"/>
<proteinExistence type="predicted"/>
<accession>A0A1G6MW05</accession>
<dbReference type="NCBIfam" id="TIGR01841">
    <property type="entry name" value="phasin"/>
    <property type="match status" value="1"/>
</dbReference>
<reference evidence="3" key="1">
    <citation type="submission" date="2016-09" db="EMBL/GenBank/DDBJ databases">
        <authorList>
            <person name="Varghese N."/>
            <person name="Submissions S."/>
        </authorList>
    </citation>
    <scope>NUCLEOTIDE SEQUENCE [LARGE SCALE GENOMIC DNA]</scope>
    <source>
        <strain evidence="3">TNe-862</strain>
    </source>
</reference>
<dbReference type="STRING" id="416944.SAMN05421548_108103"/>
<dbReference type="Pfam" id="PF09361">
    <property type="entry name" value="Phasin_2"/>
    <property type="match status" value="1"/>
</dbReference>
<keyword evidence="3" id="KW-1185">Reference proteome</keyword>
<organism evidence="2 3">
    <name type="scientific">Paraburkholderia lycopersici</name>
    <dbReference type="NCBI Taxonomy" id="416944"/>
    <lineage>
        <taxon>Bacteria</taxon>
        <taxon>Pseudomonadati</taxon>
        <taxon>Pseudomonadota</taxon>
        <taxon>Betaproteobacteria</taxon>
        <taxon>Burkholderiales</taxon>
        <taxon>Burkholderiaceae</taxon>
        <taxon>Paraburkholderia</taxon>
    </lineage>
</organism>
<evidence type="ECO:0000313" key="3">
    <source>
        <dbReference type="Proteomes" id="UP000198908"/>
    </source>
</evidence>